<dbReference type="AlphaFoldDB" id="A0A809RGK2"/>
<evidence type="ECO:0000313" key="13">
    <source>
        <dbReference type="EMBL" id="BBO23605.1"/>
    </source>
</evidence>
<dbReference type="Gene3D" id="1.10.150.570">
    <property type="entry name" value="GidA associated domain, C-terminal subdomain"/>
    <property type="match status" value="1"/>
</dbReference>
<dbReference type="PROSITE" id="PS01280">
    <property type="entry name" value="GIDA_1"/>
    <property type="match status" value="1"/>
</dbReference>
<name>A0A809RGK2_9BACT</name>
<dbReference type="InterPro" id="IPR026904">
    <property type="entry name" value="MnmG_C"/>
</dbReference>
<comment type="similarity">
    <text evidence="3 11">Belongs to the MnmG family.</text>
</comment>
<dbReference type="InterPro" id="IPR002218">
    <property type="entry name" value="MnmG-rel"/>
</dbReference>
<organism evidence="13 14">
    <name type="scientific">Candidatus Nitrosymbiomonas proteolyticus</name>
    <dbReference type="NCBI Taxonomy" id="2608984"/>
    <lineage>
        <taxon>Bacteria</taxon>
        <taxon>Bacillati</taxon>
        <taxon>Armatimonadota</taxon>
        <taxon>Armatimonadota incertae sedis</taxon>
        <taxon>Candidatus Nitrosymbiomonas</taxon>
    </lineage>
</organism>
<reference evidence="13" key="1">
    <citation type="journal article" name="DNA Res.">
        <title>The physiological potential of anammox bacteria as revealed by their core genome structure.</title>
        <authorList>
            <person name="Okubo T."/>
            <person name="Toyoda A."/>
            <person name="Fukuhara K."/>
            <person name="Uchiyama I."/>
            <person name="Harigaya Y."/>
            <person name="Kuroiwa M."/>
            <person name="Suzuki T."/>
            <person name="Murakami Y."/>
            <person name="Suwa Y."/>
            <person name="Takami H."/>
        </authorList>
    </citation>
    <scope>NUCLEOTIDE SEQUENCE</scope>
    <source>
        <strain evidence="13">317325-2</strain>
    </source>
</reference>
<evidence type="ECO:0000256" key="6">
    <source>
        <dbReference type="ARBA" id="ARBA00022694"/>
    </source>
</evidence>
<dbReference type="PANTHER" id="PTHR11806">
    <property type="entry name" value="GLUCOSE INHIBITED DIVISION PROTEIN A"/>
    <property type="match status" value="1"/>
</dbReference>
<dbReference type="InterPro" id="IPR040131">
    <property type="entry name" value="MnmG_N"/>
</dbReference>
<proteinExistence type="inferred from homology"/>
<dbReference type="GO" id="GO:0030488">
    <property type="term" value="P:tRNA methylation"/>
    <property type="evidence" value="ECO:0007669"/>
    <property type="project" value="TreeGrafter"/>
</dbReference>
<dbReference type="InterPro" id="IPR044920">
    <property type="entry name" value="MnmG_C_subdom_sf"/>
</dbReference>
<comment type="caution">
    <text evidence="11">Lacks conserved residue(s) required for the propagation of feature annotation.</text>
</comment>
<dbReference type="PROSITE" id="PS01281">
    <property type="entry name" value="GIDA_2"/>
    <property type="match status" value="1"/>
</dbReference>
<dbReference type="Gene3D" id="1.10.10.1800">
    <property type="entry name" value="tRNA uridine 5-carboxymethylaminomethyl modification enzyme MnmG/GidA"/>
    <property type="match status" value="1"/>
</dbReference>
<feature type="binding site" evidence="11">
    <location>
        <begin position="18"/>
        <end position="23"/>
    </location>
    <ligand>
        <name>FAD</name>
        <dbReference type="ChEBI" id="CHEBI:57692"/>
    </ligand>
</feature>
<gene>
    <name evidence="11" type="primary">mnmG</name>
    <name evidence="11" type="synonym">gidA</name>
    <name evidence="13" type="ORF">NPRO_12000</name>
</gene>
<dbReference type="InterPro" id="IPR049312">
    <property type="entry name" value="GIDA_C_N"/>
</dbReference>
<comment type="subcellular location">
    <subcellularLocation>
        <location evidence="11">Cytoplasm</location>
    </subcellularLocation>
</comment>
<keyword evidence="7 11" id="KW-0274">FAD</keyword>
<comment type="function">
    <text evidence="2 11">NAD-binding protein involved in the addition of a carboxymethylaminomethyl (cmnm) group at the wobble position (U34) of certain tRNAs, forming tRNA-cmnm(5)s(2)U34.</text>
</comment>
<dbReference type="FunFam" id="1.10.150.570:FF:000001">
    <property type="entry name" value="tRNA uridine 5-carboxymethylaminomethyl modification enzyme MnmG"/>
    <property type="match status" value="1"/>
</dbReference>
<dbReference type="EMBL" id="AP021858">
    <property type="protein sequence ID" value="BBO23605.1"/>
    <property type="molecule type" value="Genomic_DNA"/>
</dbReference>
<dbReference type="PANTHER" id="PTHR11806:SF0">
    <property type="entry name" value="PROTEIN MTO1 HOMOLOG, MITOCHONDRIAL"/>
    <property type="match status" value="1"/>
</dbReference>
<keyword evidence="6 11" id="KW-0819">tRNA processing</keyword>
<dbReference type="SMART" id="SM01228">
    <property type="entry name" value="GIDA_assoc_3"/>
    <property type="match status" value="1"/>
</dbReference>
<comment type="cofactor">
    <cofactor evidence="1 11">
        <name>FAD</name>
        <dbReference type="ChEBI" id="CHEBI:57692"/>
    </cofactor>
</comment>
<feature type="domain" description="tRNA uridine 5-carboxymethylaminomethyl modification enzyme C-terminal subdomain" evidence="12">
    <location>
        <begin position="565"/>
        <end position="636"/>
    </location>
</feature>
<dbReference type="Gene3D" id="3.50.50.60">
    <property type="entry name" value="FAD/NAD(P)-binding domain"/>
    <property type="match status" value="2"/>
</dbReference>
<evidence type="ECO:0000256" key="3">
    <source>
        <dbReference type="ARBA" id="ARBA00007653"/>
    </source>
</evidence>
<evidence type="ECO:0000259" key="12">
    <source>
        <dbReference type="SMART" id="SM01228"/>
    </source>
</evidence>
<dbReference type="GO" id="GO:0002098">
    <property type="term" value="P:tRNA wobble uridine modification"/>
    <property type="evidence" value="ECO:0007669"/>
    <property type="project" value="InterPro"/>
</dbReference>
<protein>
    <recommendedName>
        <fullName evidence="4 11">tRNA uridine 5-carboxymethylaminomethyl modification enzyme MnmG</fullName>
    </recommendedName>
    <alternativeName>
        <fullName evidence="10 11">Glucose-inhibited division protein A</fullName>
    </alternativeName>
</protein>
<dbReference type="Pfam" id="PF21680">
    <property type="entry name" value="GIDA_C_1st"/>
    <property type="match status" value="1"/>
</dbReference>
<evidence type="ECO:0000256" key="1">
    <source>
        <dbReference type="ARBA" id="ARBA00001974"/>
    </source>
</evidence>
<keyword evidence="8 11" id="KW-0520">NAD</keyword>
<evidence type="ECO:0000313" key="14">
    <source>
        <dbReference type="Proteomes" id="UP000662873"/>
    </source>
</evidence>
<accession>A0A809RGK2</accession>
<comment type="subunit">
    <text evidence="9 11">Homodimer. Heterotetramer of two MnmE and two MnmG subunits.</text>
</comment>
<dbReference type="HAMAP" id="MF_00129">
    <property type="entry name" value="MnmG_GidA"/>
    <property type="match status" value="1"/>
</dbReference>
<keyword evidence="5 11" id="KW-0285">Flavoprotein</keyword>
<evidence type="ECO:0000256" key="9">
    <source>
        <dbReference type="ARBA" id="ARBA00025948"/>
    </source>
</evidence>
<dbReference type="GO" id="GO:0050660">
    <property type="term" value="F:flavin adenine dinucleotide binding"/>
    <property type="evidence" value="ECO:0007669"/>
    <property type="project" value="UniProtKB-UniRule"/>
</dbReference>
<sequence length="656" mass="71441">MASVQCGLVTQFDVVVVGAGHAGIEAASAAARMGLRVACVTLRLDRIGHLPCNCSVGGPAKGHIAREVDALDGWMGVATDHTLTHIRKVGTRKGPAVQTLRAHVCKAGYPKWMRRALESQPSLTLIEGQVETVLHLRGSVTGVRVLRESTPVEDLPCRAVVLTTGTFLNGLCHEGSNKTIAARHGDPAVEGLSRFLVEIGVRLRRFKTGTTPRVKLSSLRLDGLEVLPSEPEAGALSFLHEVPLAQRPLYPCWQTRTSAATHDLLRESLHESALFSGQIEGIGPRYCPSIEDKIVRFGEKESHPIFLEIEEWDGESVYVQGFSTSLPSETQTRALRTIPGLEAAEVLRPGYAVEYDMADPLQLRPSLMSKQLDGLFLAGQLNGTSGYEEAAGQGIVAGINAGLYVRGEEERLFTRDSSFLGVMIDDLVTKGVEDPYRMLTARAEHRLLLRHDNADLRLTPIARELGVCGDARWERLERKRDAIDRGISALRGAQFGSRHNDLLLAEGLPACDQAVSAFEMIRRPEASLSKVLDLCGRAGFEVPLNPPSGPRSLENEVFEGIELTAKYDGYLRQQARVAERMKQLEEMRIPRDLDFAGMKGLSYETVEKLSRVRPATVGQASRVPGVRPADIALLIGNLRAGKVPLRDSSASGVSGD</sequence>
<dbReference type="InterPro" id="IPR020595">
    <property type="entry name" value="MnmG-rel_CS"/>
</dbReference>
<evidence type="ECO:0000256" key="2">
    <source>
        <dbReference type="ARBA" id="ARBA00003717"/>
    </source>
</evidence>
<evidence type="ECO:0000256" key="11">
    <source>
        <dbReference type="HAMAP-Rule" id="MF_00129"/>
    </source>
</evidence>
<evidence type="ECO:0000256" key="8">
    <source>
        <dbReference type="ARBA" id="ARBA00023027"/>
    </source>
</evidence>
<dbReference type="InterPro" id="IPR047001">
    <property type="entry name" value="MnmG_C_subdom"/>
</dbReference>
<dbReference type="FunFam" id="3.50.50.60:FF:000002">
    <property type="entry name" value="tRNA uridine 5-carboxymethylaminomethyl modification enzyme MnmG"/>
    <property type="match status" value="1"/>
</dbReference>
<evidence type="ECO:0000256" key="4">
    <source>
        <dbReference type="ARBA" id="ARBA00020461"/>
    </source>
</evidence>
<dbReference type="GO" id="GO:0005829">
    <property type="term" value="C:cytosol"/>
    <property type="evidence" value="ECO:0007669"/>
    <property type="project" value="TreeGrafter"/>
</dbReference>
<evidence type="ECO:0000256" key="10">
    <source>
        <dbReference type="ARBA" id="ARBA00031800"/>
    </source>
</evidence>
<evidence type="ECO:0000256" key="7">
    <source>
        <dbReference type="ARBA" id="ARBA00022827"/>
    </source>
</evidence>
<dbReference type="SUPFAM" id="SSF51905">
    <property type="entry name" value="FAD/NAD(P)-binding domain"/>
    <property type="match status" value="1"/>
</dbReference>
<dbReference type="Pfam" id="PF01134">
    <property type="entry name" value="GIDA"/>
    <property type="match status" value="1"/>
</dbReference>
<dbReference type="Pfam" id="PF13932">
    <property type="entry name" value="SAM_GIDA_C"/>
    <property type="match status" value="1"/>
</dbReference>
<evidence type="ECO:0000256" key="5">
    <source>
        <dbReference type="ARBA" id="ARBA00022630"/>
    </source>
</evidence>
<dbReference type="InterPro" id="IPR036188">
    <property type="entry name" value="FAD/NAD-bd_sf"/>
</dbReference>
<keyword evidence="11" id="KW-0963">Cytoplasm</keyword>
<dbReference type="KEGG" id="npy:NPRO_12000"/>
<feature type="binding site" evidence="11">
    <location>
        <begin position="283"/>
        <end position="297"/>
    </location>
    <ligand>
        <name>NAD(+)</name>
        <dbReference type="ChEBI" id="CHEBI:57540"/>
    </ligand>
</feature>
<dbReference type="InterPro" id="IPR004416">
    <property type="entry name" value="MnmG"/>
</dbReference>
<dbReference type="Proteomes" id="UP000662873">
    <property type="component" value="Chromosome"/>
</dbReference>
<dbReference type="NCBIfam" id="TIGR00136">
    <property type="entry name" value="mnmG_gidA"/>
    <property type="match status" value="1"/>
</dbReference>